<dbReference type="Gene3D" id="3.30.70.360">
    <property type="match status" value="1"/>
</dbReference>
<dbReference type="SUPFAM" id="SSF53187">
    <property type="entry name" value="Zn-dependent exopeptidases"/>
    <property type="match status" value="1"/>
</dbReference>
<dbReference type="InterPro" id="IPR036264">
    <property type="entry name" value="Bact_exopeptidase_dim_dom"/>
</dbReference>
<dbReference type="InterPro" id="IPR010158">
    <property type="entry name" value="Amidase_Cbmase"/>
</dbReference>
<protein>
    <submittedName>
        <fullName evidence="3">Uncharacterized protein</fullName>
    </submittedName>
</protein>
<evidence type="ECO:0000313" key="3">
    <source>
        <dbReference type="EMBL" id="KAL1897960.1"/>
    </source>
</evidence>
<dbReference type="PIRSF" id="PIRSF001235">
    <property type="entry name" value="Amidase_carbamoylase"/>
    <property type="match status" value="1"/>
</dbReference>
<dbReference type="Pfam" id="PF01546">
    <property type="entry name" value="Peptidase_M20"/>
    <property type="match status" value="1"/>
</dbReference>
<dbReference type="PANTHER" id="PTHR32494">
    <property type="entry name" value="ALLANTOATE DEIMINASE-RELATED"/>
    <property type="match status" value="1"/>
</dbReference>
<accession>A0ABR3ZD37</accession>
<proteinExistence type="inferred from homology"/>
<dbReference type="EMBL" id="JAWCUI010000017">
    <property type="protein sequence ID" value="KAL1897960.1"/>
    <property type="molecule type" value="Genomic_DNA"/>
</dbReference>
<gene>
    <name evidence="3" type="ORF">Sste5346_003812</name>
</gene>
<keyword evidence="4" id="KW-1185">Reference proteome</keyword>
<dbReference type="InterPro" id="IPR002933">
    <property type="entry name" value="Peptidase_M20"/>
</dbReference>
<dbReference type="PANTHER" id="PTHR32494:SF5">
    <property type="entry name" value="ALLANTOATE AMIDOHYDROLASE"/>
    <property type="match status" value="1"/>
</dbReference>
<dbReference type="NCBIfam" id="TIGR01879">
    <property type="entry name" value="hydantase"/>
    <property type="match status" value="1"/>
</dbReference>
<dbReference type="Gene3D" id="3.40.630.10">
    <property type="entry name" value="Zn peptidases"/>
    <property type="match status" value="1"/>
</dbReference>
<dbReference type="CDD" id="cd03884">
    <property type="entry name" value="M20_bAS"/>
    <property type="match status" value="1"/>
</dbReference>
<dbReference type="SUPFAM" id="SSF55031">
    <property type="entry name" value="Bacterial exopeptidase dimerisation domain"/>
    <property type="match status" value="1"/>
</dbReference>
<reference evidence="3 4" key="1">
    <citation type="journal article" date="2024" name="IMA Fungus">
        <title>IMA Genome - F19 : A genome assembly and annotation guide to empower mycologists, including annotated draft genome sequences of Ceratocystis pirilliformis, Diaporthe australafricana, Fusarium ophioides, Paecilomyces lecythidis, and Sporothrix stenoceras.</title>
        <authorList>
            <person name="Aylward J."/>
            <person name="Wilson A.M."/>
            <person name="Visagie C.M."/>
            <person name="Spraker J."/>
            <person name="Barnes I."/>
            <person name="Buitendag C."/>
            <person name="Ceriani C."/>
            <person name="Del Mar Angel L."/>
            <person name="du Plessis D."/>
            <person name="Fuchs T."/>
            <person name="Gasser K."/>
            <person name="Kramer D."/>
            <person name="Li W."/>
            <person name="Munsamy K."/>
            <person name="Piso A."/>
            <person name="Price J.L."/>
            <person name="Sonnekus B."/>
            <person name="Thomas C."/>
            <person name="van der Nest A."/>
            <person name="van Dijk A."/>
            <person name="van Heerden A."/>
            <person name="van Vuuren N."/>
            <person name="Yilmaz N."/>
            <person name="Duong T.A."/>
            <person name="van der Merwe N.A."/>
            <person name="Wingfield M.J."/>
            <person name="Wingfield B.D."/>
        </authorList>
    </citation>
    <scope>NUCLEOTIDE SEQUENCE [LARGE SCALE GENOMIC DNA]</scope>
    <source>
        <strain evidence="3 4">CMW 5346</strain>
    </source>
</reference>
<evidence type="ECO:0000256" key="2">
    <source>
        <dbReference type="ARBA" id="ARBA00022801"/>
    </source>
</evidence>
<sequence length="448" mass="47836">MGSIEKDTSTAAVDMPLPAHYAALKTNGKRMISTLDEACTWGQTPDGGMNRLALNDDDKSVREWFVAETEKCGCKVTVDAMGNIFAVRPGQNNDLPPIGIGSHLDTQPTGGRYDGILGVITGLEVLRTLHDNNVTTYASLAVIDWTNEEGARFAPAMLASGTWAGAFTTEYAHARTDSAGKTLSGELMRIGFLGDTPCSYEANPLTAHLELHIEQGPVLDAADQSLAVVQGIQAIRWYHVDLVGREGHTGTTPMHTRADALLGAAHMIVAANTLANAMAAAQPLSKAMATVAVVQPTEPDQFPQSINTIAGRVRLALDLRTATDADGEALDAKCRARFAEIAAAHGLAFKMDCFWVSPAQHFDADVVACVRASTGSGAMELVSGAGHDSGYTNMRVPTGMIFTRCREGISHNPAEYTRPEDVALSAEAMLGAYLRYDDLVRQKMECNV</sequence>
<name>A0ABR3ZD37_9PEZI</name>
<comment type="similarity">
    <text evidence="1">Belongs to the peptidase M20A family.</text>
</comment>
<dbReference type="Proteomes" id="UP001583186">
    <property type="component" value="Unassembled WGS sequence"/>
</dbReference>
<evidence type="ECO:0000313" key="4">
    <source>
        <dbReference type="Proteomes" id="UP001583186"/>
    </source>
</evidence>
<organism evidence="3 4">
    <name type="scientific">Sporothrix stenoceras</name>
    <dbReference type="NCBI Taxonomy" id="5173"/>
    <lineage>
        <taxon>Eukaryota</taxon>
        <taxon>Fungi</taxon>
        <taxon>Dikarya</taxon>
        <taxon>Ascomycota</taxon>
        <taxon>Pezizomycotina</taxon>
        <taxon>Sordariomycetes</taxon>
        <taxon>Sordariomycetidae</taxon>
        <taxon>Ophiostomatales</taxon>
        <taxon>Ophiostomataceae</taxon>
        <taxon>Sporothrix</taxon>
    </lineage>
</organism>
<comment type="caution">
    <text evidence="3">The sequence shown here is derived from an EMBL/GenBank/DDBJ whole genome shotgun (WGS) entry which is preliminary data.</text>
</comment>
<evidence type="ECO:0000256" key="1">
    <source>
        <dbReference type="ARBA" id="ARBA00006247"/>
    </source>
</evidence>
<keyword evidence="2" id="KW-0378">Hydrolase</keyword>